<dbReference type="Proteomes" id="UP000516437">
    <property type="component" value="Chromosome 8"/>
</dbReference>
<accession>A0A6A1UTV9</accession>
<dbReference type="OrthoDB" id="1700296at2759"/>
<evidence type="ECO:0000313" key="2">
    <source>
        <dbReference type="EMBL" id="KAB1203849.1"/>
    </source>
</evidence>
<evidence type="ECO:0000313" key="3">
    <source>
        <dbReference type="Proteomes" id="UP000516437"/>
    </source>
</evidence>
<sequence length="176" mass="19338">MDDSTELNPEPPPPSSSALRRRNSIAASVVVPRKLSLPTRIATKPLHSFHSLPHQNGTASPLDTELVSSLKSSLDYTSLKDLLPSSSGAAMGSPTATNSGYEISIRNRLVKQAAWAYLQPMSSSPSSSCQNFLPRLRLRFFSSLTACLAFFKSHLLPAMRRLIDWILRACQLQMNI</sequence>
<dbReference type="PANTHER" id="PTHR34569:SF2">
    <property type="entry name" value="EXPRESSED PROTEIN"/>
    <property type="match status" value="1"/>
</dbReference>
<reference evidence="2 3" key="1">
    <citation type="journal article" date="2019" name="Plant Biotechnol. J.">
        <title>The red bayberry genome and genetic basis of sex determination.</title>
        <authorList>
            <person name="Jia H.M."/>
            <person name="Jia H.J."/>
            <person name="Cai Q.L."/>
            <person name="Wang Y."/>
            <person name="Zhao H.B."/>
            <person name="Yang W.F."/>
            <person name="Wang G.Y."/>
            <person name="Li Y.H."/>
            <person name="Zhan D.L."/>
            <person name="Shen Y.T."/>
            <person name="Niu Q.F."/>
            <person name="Chang L."/>
            <person name="Qiu J."/>
            <person name="Zhao L."/>
            <person name="Xie H.B."/>
            <person name="Fu W.Y."/>
            <person name="Jin J."/>
            <person name="Li X.W."/>
            <person name="Jiao Y."/>
            <person name="Zhou C.C."/>
            <person name="Tu T."/>
            <person name="Chai C.Y."/>
            <person name="Gao J.L."/>
            <person name="Fan L.J."/>
            <person name="van de Weg E."/>
            <person name="Wang J.Y."/>
            <person name="Gao Z.S."/>
        </authorList>
    </citation>
    <scope>NUCLEOTIDE SEQUENCE [LARGE SCALE GENOMIC DNA]</scope>
    <source>
        <tissue evidence="2">Leaves</tissue>
    </source>
</reference>
<gene>
    <name evidence="2" type="ORF">CJ030_MR8G027686</name>
</gene>
<keyword evidence="3" id="KW-1185">Reference proteome</keyword>
<comment type="caution">
    <text evidence="2">The sequence shown here is derived from an EMBL/GenBank/DDBJ whole genome shotgun (WGS) entry which is preliminary data.</text>
</comment>
<dbReference type="PANTHER" id="PTHR34569">
    <property type="entry name" value="EXPRESSED PROTEIN"/>
    <property type="match status" value="1"/>
</dbReference>
<protein>
    <submittedName>
        <fullName evidence="2">Uncharacterized protein</fullName>
    </submittedName>
</protein>
<dbReference type="AlphaFoldDB" id="A0A6A1UTV9"/>
<feature type="region of interest" description="Disordered" evidence="1">
    <location>
        <begin position="1"/>
        <end position="21"/>
    </location>
</feature>
<evidence type="ECO:0000256" key="1">
    <source>
        <dbReference type="SAM" id="MobiDB-lite"/>
    </source>
</evidence>
<name>A0A6A1UTV9_9ROSI</name>
<proteinExistence type="predicted"/>
<dbReference type="EMBL" id="RXIC02000026">
    <property type="protein sequence ID" value="KAB1203849.1"/>
    <property type="molecule type" value="Genomic_DNA"/>
</dbReference>
<organism evidence="2 3">
    <name type="scientific">Morella rubra</name>
    <name type="common">Chinese bayberry</name>
    <dbReference type="NCBI Taxonomy" id="262757"/>
    <lineage>
        <taxon>Eukaryota</taxon>
        <taxon>Viridiplantae</taxon>
        <taxon>Streptophyta</taxon>
        <taxon>Embryophyta</taxon>
        <taxon>Tracheophyta</taxon>
        <taxon>Spermatophyta</taxon>
        <taxon>Magnoliopsida</taxon>
        <taxon>eudicotyledons</taxon>
        <taxon>Gunneridae</taxon>
        <taxon>Pentapetalae</taxon>
        <taxon>rosids</taxon>
        <taxon>fabids</taxon>
        <taxon>Fagales</taxon>
        <taxon>Myricaceae</taxon>
        <taxon>Morella</taxon>
    </lineage>
</organism>